<evidence type="ECO:0000256" key="1">
    <source>
        <dbReference type="SAM" id="Phobius"/>
    </source>
</evidence>
<keyword evidence="1" id="KW-1133">Transmembrane helix</keyword>
<protein>
    <recommendedName>
        <fullName evidence="4">Membrane transporter protein</fullName>
    </recommendedName>
</protein>
<evidence type="ECO:0000313" key="2">
    <source>
        <dbReference type="EMBL" id="QFT27303.1"/>
    </source>
</evidence>
<dbReference type="KEGG" id="vaq:FIV01_12835"/>
<feature type="transmembrane region" description="Helical" evidence="1">
    <location>
        <begin position="161"/>
        <end position="178"/>
    </location>
</feature>
<dbReference type="EMBL" id="CP045350">
    <property type="protein sequence ID" value="QFT27303.1"/>
    <property type="molecule type" value="Genomic_DNA"/>
</dbReference>
<feature type="transmembrane region" description="Helical" evidence="1">
    <location>
        <begin position="136"/>
        <end position="155"/>
    </location>
</feature>
<evidence type="ECO:0000313" key="3">
    <source>
        <dbReference type="Proteomes" id="UP000326936"/>
    </source>
</evidence>
<keyword evidence="3" id="KW-1185">Reference proteome</keyword>
<dbReference type="OrthoDB" id="128686at2"/>
<gene>
    <name evidence="2" type="ORF">FIV01_12835</name>
</gene>
<sequence length="187" mass="20472">MLLVCFTLLIVWSAIFVEPGWFELFSGHIVIVVMMIVGSFVAGSTPLGGGSVAFPVMTKLLSTSFTIFFRLNIILSTQASVIIMAITSILGVLILFSQGAQPSEVIFEYWYVAAPVVIFGAPIGAWVCFKASKKVVHHMIIALASLELASTLLLLPLGKKSIWIFCLQLLVMFALFSLNMKQIRRLG</sequence>
<dbReference type="AlphaFoldDB" id="A0A5P9CMX0"/>
<dbReference type="RefSeq" id="WP_152431314.1">
    <property type="nucleotide sequence ID" value="NZ_CBCSDK010000018.1"/>
</dbReference>
<proteinExistence type="predicted"/>
<feature type="transmembrane region" description="Helical" evidence="1">
    <location>
        <begin position="109"/>
        <end position="129"/>
    </location>
</feature>
<name>A0A5P9CMX0_9VIBR</name>
<dbReference type="PANTHER" id="PTHR31154">
    <property type="entry name" value="MEMBRANE TRANSPORTER PROTEIN"/>
    <property type="match status" value="1"/>
</dbReference>
<keyword evidence="1" id="KW-0812">Transmembrane</keyword>
<organism evidence="2 3">
    <name type="scientific">Vibrio aquimaris</name>
    <dbReference type="NCBI Taxonomy" id="2587862"/>
    <lineage>
        <taxon>Bacteria</taxon>
        <taxon>Pseudomonadati</taxon>
        <taxon>Pseudomonadota</taxon>
        <taxon>Gammaproteobacteria</taxon>
        <taxon>Vibrionales</taxon>
        <taxon>Vibrionaceae</taxon>
        <taxon>Vibrio</taxon>
    </lineage>
</organism>
<dbReference type="Proteomes" id="UP000326936">
    <property type="component" value="Chromosome"/>
</dbReference>
<keyword evidence="1" id="KW-0472">Membrane</keyword>
<accession>A0A5P9CMX0</accession>
<reference evidence="2 3" key="1">
    <citation type="submission" date="2019-10" db="EMBL/GenBank/DDBJ databases">
        <title>Complete genome sequence of Vibrio sp. strain THAF100, isolated from non-filtered water from the water column of tank 6 of a marine aquarium containing stony-coral fragments. Water maintained at 26 degree C.</title>
        <authorList>
            <person name="Ruckert C."/>
            <person name="Franco A."/>
            <person name="Kalinowski J."/>
            <person name="Glaeser S."/>
        </authorList>
    </citation>
    <scope>NUCLEOTIDE SEQUENCE [LARGE SCALE GENOMIC DNA]</scope>
    <source>
        <strain evidence="2 3">THAF100</strain>
    </source>
</reference>
<feature type="transmembrane region" description="Helical" evidence="1">
    <location>
        <begin position="68"/>
        <end position="97"/>
    </location>
</feature>
<dbReference type="PANTHER" id="PTHR31154:SF4">
    <property type="entry name" value="MEMBRANE TRANSPORTER PROTEIN"/>
    <property type="match status" value="1"/>
</dbReference>
<feature type="transmembrane region" description="Helical" evidence="1">
    <location>
        <begin position="29"/>
        <end position="56"/>
    </location>
</feature>
<evidence type="ECO:0008006" key="4">
    <source>
        <dbReference type="Google" id="ProtNLM"/>
    </source>
</evidence>